<evidence type="ECO:0000313" key="1">
    <source>
        <dbReference type="EMBL" id="KAE9048077.1"/>
    </source>
</evidence>
<dbReference type="Proteomes" id="UP000434957">
    <property type="component" value="Unassembled WGS sequence"/>
</dbReference>
<evidence type="ECO:0000313" key="5">
    <source>
        <dbReference type="Proteomes" id="UP000434957"/>
    </source>
</evidence>
<proteinExistence type="predicted"/>
<evidence type="ECO:0000313" key="2">
    <source>
        <dbReference type="EMBL" id="KAE9052280.1"/>
    </source>
</evidence>
<evidence type="ECO:0000313" key="6">
    <source>
        <dbReference type="Proteomes" id="UP000435112"/>
    </source>
</evidence>
<name>A0A6A4G998_9STRA</name>
<keyword evidence="5" id="KW-1185">Reference proteome</keyword>
<dbReference type="AlphaFoldDB" id="A0A6A4G998"/>
<protein>
    <submittedName>
        <fullName evidence="3">Uncharacterized protein</fullName>
    </submittedName>
</protein>
<reference evidence="3 5" key="1">
    <citation type="submission" date="2018-08" db="EMBL/GenBank/DDBJ databases">
        <title>Genomic investigation of the strawberry pathogen Phytophthora fragariae indicates pathogenicity is determined by transcriptional variation in three key races.</title>
        <authorList>
            <person name="Adams T.M."/>
            <person name="Armitage A.D."/>
            <person name="Sobczyk M.K."/>
            <person name="Bates H.J."/>
            <person name="Dunwell J.M."/>
            <person name="Nellist C.F."/>
            <person name="Harrison R.J."/>
        </authorList>
    </citation>
    <scope>NUCLEOTIDE SEQUENCE [LARGE SCALE GENOMIC DNA]</scope>
    <source>
        <strain evidence="2 4">SCRP249</strain>
        <strain evidence="1 6">SCRP324</strain>
        <strain evidence="3 5">SCRP333</strain>
    </source>
</reference>
<dbReference type="EMBL" id="QXFU01000016">
    <property type="protein sequence ID" value="KAE9048077.1"/>
    <property type="molecule type" value="Genomic_DNA"/>
</dbReference>
<dbReference type="EMBL" id="QXFT01000020">
    <property type="protein sequence ID" value="KAE9359268.1"/>
    <property type="molecule type" value="Genomic_DNA"/>
</dbReference>
<comment type="caution">
    <text evidence="3">The sequence shown here is derived from an EMBL/GenBank/DDBJ whole genome shotgun (WGS) entry which is preliminary data.</text>
</comment>
<dbReference type="EMBL" id="QXFV01000017">
    <property type="protein sequence ID" value="KAE9052280.1"/>
    <property type="molecule type" value="Genomic_DNA"/>
</dbReference>
<sequence length="98" mass="11050">MSQDGARAATDLLLTGRALYCVLDDSSVEEEGGEQLDDISVVTHVISARYLFRRSVVKSAEWYPGRIFLKDTARARRDLRISVDGFRLLESVVRHPII</sequence>
<dbReference type="Proteomes" id="UP000429607">
    <property type="component" value="Unassembled WGS sequence"/>
</dbReference>
<gene>
    <name evidence="2" type="ORF">PR001_g654</name>
    <name evidence="1" type="ORF">PR002_g676</name>
    <name evidence="3" type="ORF">PR003_g827</name>
</gene>
<organism evidence="3 5">
    <name type="scientific">Phytophthora rubi</name>
    <dbReference type="NCBI Taxonomy" id="129364"/>
    <lineage>
        <taxon>Eukaryota</taxon>
        <taxon>Sar</taxon>
        <taxon>Stramenopiles</taxon>
        <taxon>Oomycota</taxon>
        <taxon>Peronosporomycetes</taxon>
        <taxon>Peronosporales</taxon>
        <taxon>Peronosporaceae</taxon>
        <taxon>Phytophthora</taxon>
    </lineage>
</organism>
<dbReference type="Proteomes" id="UP000435112">
    <property type="component" value="Unassembled WGS sequence"/>
</dbReference>
<evidence type="ECO:0000313" key="4">
    <source>
        <dbReference type="Proteomes" id="UP000429607"/>
    </source>
</evidence>
<accession>A0A6A4G998</accession>
<evidence type="ECO:0000313" key="3">
    <source>
        <dbReference type="EMBL" id="KAE9359268.1"/>
    </source>
</evidence>